<dbReference type="InterPro" id="IPR051346">
    <property type="entry name" value="OTU_Deubiquitinase"/>
</dbReference>
<reference evidence="11 12" key="1">
    <citation type="submission" date="2021-01" db="EMBL/GenBank/DDBJ databases">
        <title>Cercospora kikuchii MAFF 305040 whole genome shotgun sequence.</title>
        <authorList>
            <person name="Kashiwa T."/>
            <person name="Suzuki T."/>
        </authorList>
    </citation>
    <scope>NUCLEOTIDE SEQUENCE [LARGE SCALE GENOMIC DNA]</scope>
    <source>
        <strain evidence="11 12">MAFF 305040</strain>
    </source>
</reference>
<name>A0A9P3CJF4_9PEZI</name>
<evidence type="ECO:0000313" key="11">
    <source>
        <dbReference type="EMBL" id="GIZ42487.1"/>
    </source>
</evidence>
<dbReference type="OrthoDB" id="3182339at2759"/>
<dbReference type="Pfam" id="PF12359">
    <property type="entry name" value="DUF3645"/>
    <property type="match status" value="1"/>
</dbReference>
<dbReference type="InterPro" id="IPR022099">
    <property type="entry name" value="DUF3638"/>
</dbReference>
<keyword evidence="12" id="KW-1185">Reference proteome</keyword>
<organism evidence="11 12">
    <name type="scientific">Cercospora kikuchii</name>
    <dbReference type="NCBI Taxonomy" id="84275"/>
    <lineage>
        <taxon>Eukaryota</taxon>
        <taxon>Fungi</taxon>
        <taxon>Dikarya</taxon>
        <taxon>Ascomycota</taxon>
        <taxon>Pezizomycotina</taxon>
        <taxon>Dothideomycetes</taxon>
        <taxon>Dothideomycetidae</taxon>
        <taxon>Mycosphaerellales</taxon>
        <taxon>Mycosphaerellaceae</taxon>
        <taxon>Cercospora</taxon>
    </lineage>
</organism>
<feature type="domain" description="DUF3638" evidence="8">
    <location>
        <begin position="2024"/>
        <end position="2245"/>
    </location>
</feature>
<evidence type="ECO:0000256" key="4">
    <source>
        <dbReference type="ARBA" id="ARBA00022786"/>
    </source>
</evidence>
<dbReference type="PANTHER" id="PTHR13367">
    <property type="entry name" value="UBIQUITIN THIOESTERASE"/>
    <property type="match status" value="1"/>
</dbReference>
<evidence type="ECO:0000256" key="6">
    <source>
        <dbReference type="ARBA" id="ARBA00022807"/>
    </source>
</evidence>
<keyword evidence="4" id="KW-0833">Ubl conjugation pathway</keyword>
<dbReference type="PANTHER" id="PTHR13367:SF34">
    <property type="match status" value="1"/>
</dbReference>
<proteinExistence type="predicted"/>
<feature type="domain" description="DUF3645" evidence="9">
    <location>
        <begin position="2370"/>
        <end position="2399"/>
    </location>
</feature>
<evidence type="ECO:0000313" key="12">
    <source>
        <dbReference type="Proteomes" id="UP000825890"/>
    </source>
</evidence>
<comment type="caution">
    <text evidence="11">The sequence shown here is derived from an EMBL/GenBank/DDBJ whole genome shotgun (WGS) entry which is preliminary data.</text>
</comment>
<dbReference type="InterPro" id="IPR046541">
    <property type="entry name" value="DUF6606"/>
</dbReference>
<dbReference type="Pfam" id="PF20255">
    <property type="entry name" value="DUF6606"/>
    <property type="match status" value="1"/>
</dbReference>
<evidence type="ECO:0000256" key="3">
    <source>
        <dbReference type="ARBA" id="ARBA00022670"/>
    </source>
</evidence>
<evidence type="ECO:0000259" key="10">
    <source>
        <dbReference type="Pfam" id="PF20255"/>
    </source>
</evidence>
<keyword evidence="5" id="KW-0378">Hydrolase</keyword>
<dbReference type="Pfam" id="PF12340">
    <property type="entry name" value="DUF3638"/>
    <property type="match status" value="1"/>
</dbReference>
<keyword evidence="6" id="KW-0788">Thiol protease</keyword>
<feature type="domain" description="DUF6606" evidence="10">
    <location>
        <begin position="14"/>
        <end position="225"/>
    </location>
</feature>
<accession>A0A9P3CJF4</accession>
<sequence length="3101" mass="349022">MSVSISDPELFDRIVHHVFLPPQLPQAEDKADIDCELLSLTSKALQEFQRELDRAEKKDPLKTNDIKHARPIIQQVVVAMSNASRCHSVVDGILSETEVLSCLESLLPGQSLPLRIQAQNAGLLITKSVHEVHFEAFELALQNKNVLSENRIMRQFPARATSISTTAFDAREFRAVLAQTLSTMSSQAAPHQQPQVRKGKESVDEERDTTHPGIVCELLVACLLGSHGSNTVYKAFMAFFVAQLLENARRLGAPTDVQYAMSCKVARRLQKLGPGVPGWIQQLLHEIQSECNKTISERWESVQKSEPNSCRNLPALEHLRFEEDCATSLPGLDEYLTNSRHRAMASHSSVFEPRSEFTPHSSSAIPILNLNCATAYKIANLKEFERWSRRHLSDWARFTSAEGADDVCSELANALRHYVELARSAYDAREKSEEQPLGQHRNPESLSGMLLTALELWIAIDRCAITACPFLANYDPCIPTESLQHLLLPSQDQVRRLAIVEQYLIDRRGNEATSIFAKPCDKDCFAVQYFEQDDAMQELREAHEEIGENGRQEKFAELQQQIPKYEQKKKAASALEHDEYQQEVTSIYPPYQTYTRPEHDPQCKKCYLEGSADKMRMEVFEDPLPYNEQEAKSVIFELRIPHWFAQWRDATFHLLREVLGLENTGGVQPRNQYALQEDPHLSQEYIADEDQRVVIWTKNKMHAATHRRMVYVSTAHESNVCRRNATQYRYLDKTTNCFIETLARTDFAARYCTFSCLGPSKAISEFLFRPSSGPAACKPNDAVAVQSMCPGHMSLDEFKELCHIPVDMRMHWYNILLQLAMPNVDLKKEETVLVFLQCINQVGPRDEESTGLSGYKAHAVLSHRDFAQPLLKILGEAFTRVKENWESMNALVIFASIACRLLTHARFGPIYGQSLAFLKQARDAAYQWLLTLRSKAQQSDDRADYLHFTTKSVEVALVCAATFNVDHEDLATILSNREDSAILIHIAITVSERPKKDKGTLLTLLEARLKHVLFLSRPTLQKQHDGLHIALEQAWLGYEASNGGWSSLGGDLDYWMTTHSSCSNEIGGLDIHYSLLSGELRVGGIGLKAPPLAYTKHETFQALFGSNIEVLASSQPGMSFSAKGHFGDGYSVHLGLTSREQGVPRDLLVLACKGGDTFELLPRRLFRGQFPDQFVHEMVQWYHAESGTVQFRPANEPWSVSGTDVWTMIKKKHSSSWLLHQGESSQSRRLLSATSSSAIAIGNIFSPLVSATKIVISLLPGAYELDIQLPTVQLGFTLREHDKLLRSKEFRGMAVDEDQSSGVLIGLNNKLILHKPTGTCSRCLLVPEGQVHYERAMDHVSVTVDRRTVTKVHDLEIDKRLGRLVDHGSLQSKLYLAYLHALTSSALPDPLIAKTGTEQALSILRSAAVSSFEQLTYEDVSLLKKLAELTPARCYYPADAELMQNVQWDLKLSFMSQHGELFKAVEALFAQARRSKIFYPGADIQIPNLEHVPRKLLDRDLARTAVFSRTGFGAENHTSDDDIHHLEARDHVGDFQRFSRAWRISAMLSVRQNCIQWQLPARGAIWSLLEGLDNVFGAYTPLAKGLLKYDGVLTQTSEEKSIGPYLLALYRTLTEEGAHVDLYALRTWLATMAFSTDANVQLLQVIAVFYSADSVRGLMTPNADNFCPKDGLEVNLDAITDRVAAAKVTYDESPDVRVPRKTIKMRAGADRLETERAAEMRRKNDYVRHSEGAVRVLSLELMKQWKAAPGRPPVPLSPAAENRAKEYIDVPSAMQAVTKAFEGWSNNRALKLFCEELEDLLHDLPIGELIVPDWSREKAVQPKSTSSHVTVDDIFTGESPKIPRDKLPTLMLHSKPSTINLVAEQATVALSGLIDSLVSSEDGAYETQYVGDLRGSLEALRVRNEDDPSRYALPTEDGLFHHLELCTERLSRIYETLEDTATTQLRQLSGDREGLQWPRISPSLFLEQLNRNHWRKLDHRPEWREAIIQYGLAITDVQRAERMLDALKSDNKDDLRWELGNTGHTNWDPRSFPETLLLEIESSILIREVQESIASELRKDSGGNEVLQLVMGDGKSSVISPMVAAALANGQQVVRVIAGKAQSKQMAQVLISKLGGMIGRRIYYLPYSRALKLRKAGAEAVLQLCQECMREGGVLLVQPEHLLSFKLTSTENFIAGNEDTGEILLRIQDFFDQKSRDIIDESDENLSVKFELVYTMGLPGPIEGSSDRWSVIHQILSLVQKYAASIGDARSGAIECTKGIAGSFPRTRLLDETAGEQLMQSIADDVCENGLHELPSATDPHTRAAVRAFIGCREPSPSELEVIHRSSFWNKEYKMALLLVRGLLAGGILDFVFRTKRWRVQYGLATRVPRMRLAVPYRAKDNPTPRSEFSHPDVQLLLTSLSYYYGGLEDEDLFSLLGQLMTCDQADQDYHLWVQKTDMPLEFRHIDSLNPRDEATCRKKIFPHLRQSKAAIDWFLSRTVFPKDVKEYPSKLSSSGCDLGRKKHLPTKGFSGTQDAKIVLPLDVDQLELPAQKHTDALVMSYLLQVGNSVTVTAPAVDASLSDAEQLLDMIMQLEPSIDVVLDPGAQILELDNFGVAKAWLARCDATEKEAAVYCNENDELCVVDRSGRWEYLQTSSYAARMDRCVGRVHLGTGLVKDRLLQACMRMRKLGKGQTVVFVIPQDIERQIRTVSKFHTEDSISVSDVLRWSIAQTHGEMRHNMSLWAAQNDRFNRQEELWGRTKENGTRNLTKAVAQRFLEPEGRTIETRYEPKLSTDTPLARLAKDTKLRSAEGISRSQAIIDRCQLFGLLEWTGRKLTEEQEREVSKEADVDAERVVEKPAPARAATHALWKYWQHLLDTGILNRTSAYAPIPAFETLLNTTAGKEYDVSRLRPQLLLVSHDFARTVISPSKDSLSDSFLRSVQWILTARKTRTQQEIDYMIIISPFEAARLMTNVVLSPYVALHMYRARTNMAHKPLDGLDLHTICRGQLSLKIPEDYIVQLNLFAGQLYFSSYKQYLATGRFLGLATGGIQKGWKVSADGFVEENEDGKVGRPDSSVKVNPVQFFKILMSKLRRNGEDISRTHVGQMLANKTLQPADFE</sequence>
<dbReference type="Proteomes" id="UP000825890">
    <property type="component" value="Unassembled WGS sequence"/>
</dbReference>
<dbReference type="RefSeq" id="XP_044656974.1">
    <property type="nucleotide sequence ID" value="XM_044801039.1"/>
</dbReference>
<dbReference type="InterPro" id="IPR022105">
    <property type="entry name" value="DUF3645"/>
</dbReference>
<dbReference type="GO" id="GO:0004843">
    <property type="term" value="F:cysteine-type deubiquitinase activity"/>
    <property type="evidence" value="ECO:0007669"/>
    <property type="project" value="UniProtKB-EC"/>
</dbReference>
<dbReference type="GO" id="GO:0006508">
    <property type="term" value="P:proteolysis"/>
    <property type="evidence" value="ECO:0007669"/>
    <property type="project" value="UniProtKB-KW"/>
</dbReference>
<evidence type="ECO:0000256" key="5">
    <source>
        <dbReference type="ARBA" id="ARBA00022801"/>
    </source>
</evidence>
<protein>
    <recommendedName>
        <fullName evidence="2">ubiquitinyl hydrolase 1</fullName>
        <ecNumber evidence="2">3.4.19.12</ecNumber>
    </recommendedName>
</protein>
<evidence type="ECO:0000256" key="1">
    <source>
        <dbReference type="ARBA" id="ARBA00000707"/>
    </source>
</evidence>
<evidence type="ECO:0000256" key="7">
    <source>
        <dbReference type="SAM" id="MobiDB-lite"/>
    </source>
</evidence>
<dbReference type="EMBL" id="BOLY01000003">
    <property type="protein sequence ID" value="GIZ42487.1"/>
    <property type="molecule type" value="Genomic_DNA"/>
</dbReference>
<evidence type="ECO:0000259" key="8">
    <source>
        <dbReference type="Pfam" id="PF12340"/>
    </source>
</evidence>
<dbReference type="GeneID" id="68291332"/>
<dbReference type="EC" id="3.4.19.12" evidence="2"/>
<feature type="compositionally biased region" description="Polar residues" evidence="7">
    <location>
        <begin position="184"/>
        <end position="195"/>
    </location>
</feature>
<gene>
    <name evidence="11" type="ORF">CKM354_000575700</name>
</gene>
<feature type="region of interest" description="Disordered" evidence="7">
    <location>
        <begin position="184"/>
        <end position="208"/>
    </location>
</feature>
<comment type="catalytic activity">
    <reaction evidence="1">
        <text>Thiol-dependent hydrolysis of ester, thioester, amide, peptide and isopeptide bonds formed by the C-terminal Gly of ubiquitin (a 76-residue protein attached to proteins as an intracellular targeting signal).</text>
        <dbReference type="EC" id="3.4.19.12"/>
    </reaction>
</comment>
<keyword evidence="3" id="KW-0645">Protease</keyword>
<evidence type="ECO:0000259" key="9">
    <source>
        <dbReference type="Pfam" id="PF12359"/>
    </source>
</evidence>
<evidence type="ECO:0000256" key="2">
    <source>
        <dbReference type="ARBA" id="ARBA00012759"/>
    </source>
</evidence>